<dbReference type="PANTHER" id="PTHR42800:SF1">
    <property type="entry name" value="EXOINULINASE INUD (AFU_ORTHOLOGUE AFUA_5G00480)"/>
    <property type="match status" value="1"/>
</dbReference>
<accession>C8V8L2</accession>
<keyword evidence="9" id="KW-0624">Polysaccharide degradation</keyword>
<dbReference type="InterPro" id="IPR013189">
    <property type="entry name" value="Glyco_hydro_32_C"/>
</dbReference>
<dbReference type="PANTHER" id="PTHR42800">
    <property type="entry name" value="EXOINULINASE INUD (AFU_ORTHOLOGUE AFUA_5G00480)"/>
    <property type="match status" value="1"/>
</dbReference>
<dbReference type="AlphaFoldDB" id="Q5B368"/>
<dbReference type="InterPro" id="IPR013148">
    <property type="entry name" value="Glyco_hydro_32_N"/>
</dbReference>
<evidence type="ECO:0000313" key="16">
    <source>
        <dbReference type="Proteomes" id="UP000000560"/>
    </source>
</evidence>
<name>Q5B368_EMENI</name>
<dbReference type="Pfam" id="PF08244">
    <property type="entry name" value="Glyco_hydro_32C"/>
    <property type="match status" value="1"/>
</dbReference>
<keyword evidence="3" id="KW-0964">Secreted</keyword>
<dbReference type="SUPFAM" id="SSF49899">
    <property type="entry name" value="Concanavalin A-like lectins/glucanases"/>
    <property type="match status" value="1"/>
</dbReference>
<dbReference type="EMBL" id="BN001303">
    <property type="protein sequence ID" value="CBF76281.1"/>
    <property type="molecule type" value="Genomic_DNA"/>
</dbReference>
<dbReference type="EC" id="3.2.1.80" evidence="11"/>
<dbReference type="GO" id="GO:0005987">
    <property type="term" value="P:sucrose catabolic process"/>
    <property type="evidence" value="ECO:0000318"/>
    <property type="project" value="GO_Central"/>
</dbReference>
<dbReference type="KEGG" id="ani:ANIA_05012"/>
<keyword evidence="5" id="KW-0378">Hydrolase</keyword>
<dbReference type="Proteomes" id="UP000000560">
    <property type="component" value="Chromosome III"/>
</dbReference>
<dbReference type="PROSITE" id="PS00609">
    <property type="entry name" value="GLYCOSYL_HYDROL_F32"/>
    <property type="match status" value="1"/>
</dbReference>
<comment type="subcellular location">
    <subcellularLocation>
        <location evidence="1">Secreted</location>
    </subcellularLocation>
</comment>
<dbReference type="GO" id="GO:0005576">
    <property type="term" value="C:extracellular region"/>
    <property type="evidence" value="ECO:0007669"/>
    <property type="project" value="UniProtKB-SubCell"/>
</dbReference>
<proteinExistence type="inferred from homology"/>
<feature type="compositionally biased region" description="Basic residues" evidence="12">
    <location>
        <begin position="86"/>
        <end position="98"/>
    </location>
</feature>
<accession>Q5B368</accession>
<evidence type="ECO:0000256" key="7">
    <source>
        <dbReference type="ARBA" id="ARBA00023277"/>
    </source>
</evidence>
<dbReference type="GO" id="GO:0004575">
    <property type="term" value="F:sucrose alpha-glucosidase activity"/>
    <property type="evidence" value="ECO:0000318"/>
    <property type="project" value="GO_Central"/>
</dbReference>
<dbReference type="InterPro" id="IPR001362">
    <property type="entry name" value="Glyco_hydro_32"/>
</dbReference>
<dbReference type="GO" id="GO:0051670">
    <property type="term" value="F:inulinase activity"/>
    <property type="evidence" value="ECO:0007669"/>
    <property type="project" value="UniProtKB-ARBA"/>
</dbReference>
<organism evidence="15 16">
    <name type="scientific">Emericella nidulans (strain FGSC A4 / ATCC 38163 / CBS 112.46 / NRRL 194 / M139)</name>
    <name type="common">Aspergillus nidulans</name>
    <dbReference type="NCBI Taxonomy" id="227321"/>
    <lineage>
        <taxon>Eukaryota</taxon>
        <taxon>Fungi</taxon>
        <taxon>Dikarya</taxon>
        <taxon>Ascomycota</taxon>
        <taxon>Pezizomycotina</taxon>
        <taxon>Eurotiomycetes</taxon>
        <taxon>Eurotiomycetidae</taxon>
        <taxon>Eurotiales</taxon>
        <taxon>Aspergillaceae</taxon>
        <taxon>Aspergillus</taxon>
        <taxon>Aspergillus subgen. Nidulantes</taxon>
    </lineage>
</organism>
<dbReference type="PROSITE" id="PS51257">
    <property type="entry name" value="PROKAR_LIPOPROTEIN"/>
    <property type="match status" value="1"/>
</dbReference>
<keyword evidence="7" id="KW-0119">Carbohydrate metabolism</keyword>
<dbReference type="CAZy" id="GH32">
    <property type="family name" value="Glycoside Hydrolase Family 32"/>
</dbReference>
<protein>
    <recommendedName>
        <fullName evidence="11">fructan beta-fructosidase</fullName>
        <ecNumber evidence="11">3.2.1.80</ecNumber>
    </recommendedName>
</protein>
<feature type="region of interest" description="Disordered" evidence="12">
    <location>
        <begin position="369"/>
        <end position="410"/>
    </location>
</feature>
<dbReference type="GO" id="GO:0005737">
    <property type="term" value="C:cytoplasm"/>
    <property type="evidence" value="ECO:0000318"/>
    <property type="project" value="GO_Central"/>
</dbReference>
<evidence type="ECO:0000256" key="2">
    <source>
        <dbReference type="ARBA" id="ARBA00009902"/>
    </source>
</evidence>
<dbReference type="GeneID" id="2872809"/>
<feature type="region of interest" description="Disordered" evidence="12">
    <location>
        <begin position="77"/>
        <end position="137"/>
    </location>
</feature>
<dbReference type="Pfam" id="PF00251">
    <property type="entry name" value="Glyco_hydro_32N"/>
    <property type="match status" value="1"/>
</dbReference>
<evidence type="ECO:0000256" key="10">
    <source>
        <dbReference type="ARBA" id="ARBA00052369"/>
    </source>
</evidence>
<dbReference type="CDD" id="cd18622">
    <property type="entry name" value="GH32_Inu-like"/>
    <property type="match status" value="1"/>
</dbReference>
<dbReference type="STRING" id="227321.Q5B368"/>
<dbReference type="GO" id="GO:0051669">
    <property type="term" value="F:fructan beta-fructosidase activity"/>
    <property type="evidence" value="ECO:0007669"/>
    <property type="project" value="UniProtKB-EC"/>
</dbReference>
<gene>
    <name evidence="15" type="ORF">ANIA_05012</name>
</gene>
<dbReference type="FunFam" id="2.60.120.560:FF:000003">
    <property type="entry name" value="Extracellular exo-inulinase inuE"/>
    <property type="match status" value="1"/>
</dbReference>
<evidence type="ECO:0000259" key="14">
    <source>
        <dbReference type="Pfam" id="PF08244"/>
    </source>
</evidence>
<dbReference type="SMART" id="SM00640">
    <property type="entry name" value="Glyco_32"/>
    <property type="match status" value="1"/>
</dbReference>
<keyword evidence="4" id="KW-0732">Signal</keyword>
<keyword evidence="6" id="KW-0325">Glycoprotein</keyword>
<evidence type="ECO:0000256" key="8">
    <source>
        <dbReference type="ARBA" id="ARBA00023295"/>
    </source>
</evidence>
<evidence type="ECO:0000256" key="1">
    <source>
        <dbReference type="ARBA" id="ARBA00004613"/>
    </source>
</evidence>
<dbReference type="OrthoDB" id="202537at2759"/>
<sequence length="1203" mass="132723">MVGGDHRSLIESIYNAPANLLSVVACSGSAVGQCLSPAKFDILVPTSSRIASTKLPTSANTSPTLISSNCYGKTAAKQKMAARPQTAKKSKRDRKKAWKKDPWKGKVADLSHPPYRKAKMEGKLPGPNPDEHVRPSVPTSNHVARAAQRMKYWPERQRLSPIQSPELDAPTLVNGKELGLPELNRDAKPALNPVDRIPPTRFPRVYVGDNAPTPRWLIRPVRPVTNHESAHNSSSESGSAASGFSSASGSSRLLPLGRLRWEFDPGPAAKHGQDEARLHEYAYRYLQNSLRDPIVREEMRNMIWNSPYALVVANVEDPLPIPPPPPHFKDQRPSDYAALREAISASNPDDYHFKYPDYARPSLAARTYGHQDTYKSRKSSVDSQSSAVSHGSSSTGESSRTRASSSSSISIVHKELSPVYQHEFDDDTNHYLKRGQKVGFKAKIKTKEKNQTESFLSKPPRRGRGRPTKSDIDFLDVPTLEELSSAEPPRKKRAGVEKPARDMWRPLSETFSEEEDIITPKAPKITSKNAAKAKMDGAILNKRTGGWLVSVYAEYESCLPCWQELISFPTLEDTKSGQIPADYAKHDLGTYLVCAEVAKRQEQLALGWLSASVIHPHGFLPTRRPGYSEGVIPREYSALLLGSRGQTLRAVSDITKMRARTLLLRVSIFSAALALQPSAPGPAPYTEPYRPQYHFTPAQNWINDPNGLLYHNGTYHMFYQYNPGGVAHEAMSWGHATSQDLTHWDERPVALTARGFPGKNISEQFFSGSAVYDVDNSSGYGNGMGTAAPMVAMYTSFYVYGQTLPSGKKVRASQQSQSLAYSLDSGETWTTDDAVNPILLQPPHPYESQYKEWRDPNVFWHAPTKKWILTTALSDLHKLLIYTSTDLKNWTLASEFGPYNAVGGVWECPSFFPLPVDNDESNVKWVAIIGLNPGGPPGTVGSGNQYILGQFNGTHFLPDAESLHEQGEANWLDYGPDFYAALVYNGLPEFQRTVIAWMSNWQYAEKVPTTVWRNAMTIPRRLGLKTINGKVLVVQEPEANWAAIMSKPQTTRILSLPANSTRNLGSLGKTLAANLTFSAGEQNGSSFGISLLATQNFTTQTLIGYNFATKHIFVDRRASGNTSFDETFASVYRAPLEPADDGTVTLRIFADWSSVEVFGGQGETTLTAQVFPPEGATHARLFANGAGVEDVLLSVSKVGSVWN</sequence>
<feature type="region of interest" description="Disordered" evidence="12">
    <location>
        <begin position="226"/>
        <end position="247"/>
    </location>
</feature>
<evidence type="ECO:0000256" key="4">
    <source>
        <dbReference type="ARBA" id="ARBA00022729"/>
    </source>
</evidence>
<feature type="region of interest" description="Disordered" evidence="12">
    <location>
        <begin position="442"/>
        <end position="500"/>
    </location>
</feature>
<evidence type="ECO:0000256" key="3">
    <source>
        <dbReference type="ARBA" id="ARBA00022525"/>
    </source>
</evidence>
<evidence type="ECO:0000256" key="5">
    <source>
        <dbReference type="ARBA" id="ARBA00022801"/>
    </source>
</evidence>
<dbReference type="RefSeq" id="XP_662616.1">
    <property type="nucleotide sequence ID" value="XM_657524.2"/>
</dbReference>
<feature type="compositionally biased region" description="Basic and acidic residues" evidence="12">
    <location>
        <begin position="99"/>
        <end position="109"/>
    </location>
</feature>
<dbReference type="InterPro" id="IPR023296">
    <property type="entry name" value="Glyco_hydro_beta-prop_sf"/>
</dbReference>
<evidence type="ECO:0000256" key="6">
    <source>
        <dbReference type="ARBA" id="ARBA00023180"/>
    </source>
</evidence>
<keyword evidence="16" id="KW-1185">Reference proteome</keyword>
<comment type="catalytic activity">
    <reaction evidence="10">
        <text>Hydrolysis of terminal, non-reducing (2-&gt;1)- and (2-&gt;6)-linked beta-D-fructofuranose residues in fructans.</text>
        <dbReference type="EC" id="3.2.1.80"/>
    </reaction>
</comment>
<evidence type="ECO:0000313" key="15">
    <source>
        <dbReference type="EMBL" id="CBF76281.1"/>
    </source>
</evidence>
<evidence type="ECO:0000259" key="13">
    <source>
        <dbReference type="Pfam" id="PF00251"/>
    </source>
</evidence>
<dbReference type="FunFam" id="2.115.10.20:FF:000002">
    <property type="entry name" value="Invertase 2"/>
    <property type="match status" value="1"/>
</dbReference>
<dbReference type="InterPro" id="IPR018053">
    <property type="entry name" value="Glyco_hydro_32_AS"/>
</dbReference>
<reference evidence="16" key="2">
    <citation type="journal article" date="2009" name="Fungal Genet. Biol.">
        <title>The 2008 update of the Aspergillus nidulans genome annotation: a community effort.</title>
        <authorList>
            <person name="Wortman J.R."/>
            <person name="Gilsenan J.M."/>
            <person name="Joardar V."/>
            <person name="Deegan J."/>
            <person name="Clutterbuck J."/>
            <person name="Andersen M.R."/>
            <person name="Archer D."/>
            <person name="Bencina M."/>
            <person name="Braus G."/>
            <person name="Coutinho P."/>
            <person name="von Dohren H."/>
            <person name="Doonan J."/>
            <person name="Driessen A.J."/>
            <person name="Durek P."/>
            <person name="Espeso E."/>
            <person name="Fekete E."/>
            <person name="Flipphi M."/>
            <person name="Estrada C.G."/>
            <person name="Geysens S."/>
            <person name="Goldman G."/>
            <person name="de Groot P.W."/>
            <person name="Hansen K."/>
            <person name="Harris S.D."/>
            <person name="Heinekamp T."/>
            <person name="Helmstaedt K."/>
            <person name="Henrissat B."/>
            <person name="Hofmann G."/>
            <person name="Homan T."/>
            <person name="Horio T."/>
            <person name="Horiuchi H."/>
            <person name="James S."/>
            <person name="Jones M."/>
            <person name="Karaffa L."/>
            <person name="Karanyi Z."/>
            <person name="Kato M."/>
            <person name="Keller N."/>
            <person name="Kelly D.E."/>
            <person name="Kiel J.A."/>
            <person name="Kim J.M."/>
            <person name="van der Klei I.J."/>
            <person name="Klis F.M."/>
            <person name="Kovalchuk A."/>
            <person name="Krasevec N."/>
            <person name="Kubicek C.P."/>
            <person name="Liu B."/>
            <person name="Maccabe A."/>
            <person name="Meyer V."/>
            <person name="Mirabito P."/>
            <person name="Miskei M."/>
            <person name="Mos M."/>
            <person name="Mullins J."/>
            <person name="Nelson D.R."/>
            <person name="Nielsen J."/>
            <person name="Oakley B.R."/>
            <person name="Osmani S.A."/>
            <person name="Pakula T."/>
            <person name="Paszewski A."/>
            <person name="Paulsen I."/>
            <person name="Pilsyk S."/>
            <person name="Pocsi I."/>
            <person name="Punt P.J."/>
            <person name="Ram A.F."/>
            <person name="Ren Q."/>
            <person name="Robellet X."/>
            <person name="Robson G."/>
            <person name="Seiboth B."/>
            <person name="van Solingen P."/>
            <person name="Specht T."/>
            <person name="Sun J."/>
            <person name="Taheri-Talesh N."/>
            <person name="Takeshita N."/>
            <person name="Ussery D."/>
            <person name="vanKuyk P.A."/>
            <person name="Visser H."/>
            <person name="van de Vondervoort P.J."/>
            <person name="de Vries R.P."/>
            <person name="Walton J."/>
            <person name="Xiang X."/>
            <person name="Xiong Y."/>
            <person name="Zeng A.P."/>
            <person name="Brandt B.W."/>
            <person name="Cornell M.J."/>
            <person name="van den Hondel C.A."/>
            <person name="Visser J."/>
            <person name="Oliver S.G."/>
            <person name="Turner G."/>
        </authorList>
    </citation>
    <scope>GENOME REANNOTATION</scope>
    <source>
        <strain evidence="16">FGSC A4 / ATCC 38163 / CBS 112.46 / NRRL 194 / M139</strain>
    </source>
</reference>
<feature type="compositionally biased region" description="Low complexity" evidence="12">
    <location>
        <begin position="381"/>
        <end position="410"/>
    </location>
</feature>
<dbReference type="HOGENOM" id="CLU_270514_0_0_1"/>
<dbReference type="GO" id="GO:0000272">
    <property type="term" value="P:polysaccharide catabolic process"/>
    <property type="evidence" value="ECO:0007669"/>
    <property type="project" value="UniProtKB-KW"/>
</dbReference>
<dbReference type="SUPFAM" id="SSF75005">
    <property type="entry name" value="Arabinanase/levansucrase/invertase"/>
    <property type="match status" value="1"/>
</dbReference>
<feature type="domain" description="Glycosyl hydrolase family 32 C-terminal" evidence="14">
    <location>
        <begin position="1044"/>
        <end position="1189"/>
    </location>
</feature>
<dbReference type="InterPro" id="IPR013320">
    <property type="entry name" value="ConA-like_dom_sf"/>
</dbReference>
<dbReference type="Gene3D" id="2.115.10.20">
    <property type="entry name" value="Glycosyl hydrolase domain, family 43"/>
    <property type="match status" value="1"/>
</dbReference>
<comment type="similarity">
    <text evidence="2">Belongs to the glycosyl hydrolase 32 family.</text>
</comment>
<evidence type="ECO:0000256" key="12">
    <source>
        <dbReference type="SAM" id="MobiDB-lite"/>
    </source>
</evidence>
<feature type="domain" description="Glycosyl hydrolase family 32 N-terminal" evidence="13">
    <location>
        <begin position="694"/>
        <end position="1033"/>
    </location>
</feature>
<dbReference type="eggNOG" id="KOG0228">
    <property type="taxonomic scope" value="Eukaryota"/>
</dbReference>
<evidence type="ECO:0000256" key="9">
    <source>
        <dbReference type="ARBA" id="ARBA00023326"/>
    </source>
</evidence>
<feature type="compositionally biased region" description="Low complexity" evidence="12">
    <location>
        <begin position="231"/>
        <end position="247"/>
    </location>
</feature>
<dbReference type="InParanoid" id="Q5B368"/>
<dbReference type="Gene3D" id="2.60.120.560">
    <property type="entry name" value="Exo-inulinase, domain 1"/>
    <property type="match status" value="1"/>
</dbReference>
<reference evidence="16" key="1">
    <citation type="journal article" date="2005" name="Nature">
        <title>Sequencing of Aspergillus nidulans and comparative analysis with A. fumigatus and A. oryzae.</title>
        <authorList>
            <person name="Galagan J.E."/>
            <person name="Calvo S.E."/>
            <person name="Cuomo C."/>
            <person name="Ma L.J."/>
            <person name="Wortman J.R."/>
            <person name="Batzoglou S."/>
            <person name="Lee S.I."/>
            <person name="Basturkmen M."/>
            <person name="Spevak C.C."/>
            <person name="Clutterbuck J."/>
            <person name="Kapitonov V."/>
            <person name="Jurka J."/>
            <person name="Scazzocchio C."/>
            <person name="Farman M."/>
            <person name="Butler J."/>
            <person name="Purcell S."/>
            <person name="Harris S."/>
            <person name="Braus G.H."/>
            <person name="Draht O."/>
            <person name="Busch S."/>
            <person name="D'Enfert C."/>
            <person name="Bouchier C."/>
            <person name="Goldman G.H."/>
            <person name="Bell-Pedersen D."/>
            <person name="Griffiths-Jones S."/>
            <person name="Doonan J.H."/>
            <person name="Yu J."/>
            <person name="Vienken K."/>
            <person name="Pain A."/>
            <person name="Freitag M."/>
            <person name="Selker E.U."/>
            <person name="Archer D.B."/>
            <person name="Penalva M.A."/>
            <person name="Oakley B.R."/>
            <person name="Momany M."/>
            <person name="Tanaka T."/>
            <person name="Kumagai T."/>
            <person name="Asai K."/>
            <person name="Machida M."/>
            <person name="Nierman W.C."/>
            <person name="Denning D.W."/>
            <person name="Caddick M."/>
            <person name="Hynes M."/>
            <person name="Paoletti M."/>
            <person name="Fischer R."/>
            <person name="Miller B."/>
            <person name="Dyer P."/>
            <person name="Sachs M.S."/>
            <person name="Osmani S.A."/>
            <person name="Birren B.W."/>
        </authorList>
    </citation>
    <scope>NUCLEOTIDE SEQUENCE [LARGE SCALE GENOMIC DNA]</scope>
    <source>
        <strain evidence="16">FGSC A4 / ATCC 38163 / CBS 112.46 / NRRL 194 / M139</strain>
    </source>
</reference>
<evidence type="ECO:0000256" key="11">
    <source>
        <dbReference type="ARBA" id="ARBA00066486"/>
    </source>
</evidence>
<keyword evidence="8" id="KW-0326">Glycosidase</keyword>